<comment type="caution">
    <text evidence="1">The sequence shown here is derived from an EMBL/GenBank/DDBJ whole genome shotgun (WGS) entry which is preliminary data.</text>
</comment>
<evidence type="ECO:0000313" key="1">
    <source>
        <dbReference type="EMBL" id="KXA95288.1"/>
    </source>
</evidence>
<dbReference type="EMBL" id="LHXR01000147">
    <property type="protein sequence ID" value="KXA95288.1"/>
    <property type="molecule type" value="Genomic_DNA"/>
</dbReference>
<keyword evidence="2" id="KW-1185">Reference proteome</keyword>
<evidence type="ECO:0000313" key="2">
    <source>
        <dbReference type="Proteomes" id="UP000070463"/>
    </source>
</evidence>
<dbReference type="InterPro" id="IPR038071">
    <property type="entry name" value="UROD/MetE-like_sf"/>
</dbReference>
<accession>A0A133UM24</accession>
<protein>
    <recommendedName>
        <fullName evidence="3">Cobalamin-independent methionine synthase MetE C-terminal/archaeal domain-containing protein</fullName>
    </recommendedName>
</protein>
<organism evidence="1 2">
    <name type="scientific">candidate division MSBL1 archaeon SCGC-AAA259I09</name>
    <dbReference type="NCBI Taxonomy" id="1698267"/>
    <lineage>
        <taxon>Archaea</taxon>
        <taxon>Methanobacteriati</taxon>
        <taxon>Methanobacteriota</taxon>
        <taxon>candidate division MSBL1</taxon>
    </lineage>
</organism>
<feature type="non-terminal residue" evidence="1">
    <location>
        <position position="263"/>
    </location>
</feature>
<gene>
    <name evidence="1" type="ORF">AKJ37_06955</name>
</gene>
<proteinExistence type="predicted"/>
<dbReference type="SUPFAM" id="SSF51726">
    <property type="entry name" value="UROD/MetE-like"/>
    <property type="match status" value="1"/>
</dbReference>
<sequence length="263" mass="29824">MIKYDDVGSLPLPDTVDREGFERAFVNFEGWALDIYRDLLELKIDAGVQVPCYPQVRDMNGQFLKILNDSESVEEPYLVHEDNAVLPEFEALEMLDLNLPKMKICVTGPLELSVSEFEGRIYSDIMMNIARSLNRFIRKAESLKGFDIEVISIDEPSLGTNPSLEFDKSTFIEALNIVADTDRKLQIHLHSPTFYETVCRAEKVDIIDIGAAATPEYLDSIDPEILERYEKGIRVGVSRTDALSLSAEFNEKYNVNVWTDESA</sequence>
<dbReference type="Proteomes" id="UP000070463">
    <property type="component" value="Unassembled WGS sequence"/>
</dbReference>
<dbReference type="Gene3D" id="3.20.20.210">
    <property type="match status" value="1"/>
</dbReference>
<dbReference type="AlphaFoldDB" id="A0A133UM24"/>
<reference evidence="1 2" key="1">
    <citation type="journal article" date="2016" name="Sci. Rep.">
        <title>Metabolic traits of an uncultured archaeal lineage -MSBL1- from brine pools of the Red Sea.</title>
        <authorList>
            <person name="Mwirichia R."/>
            <person name="Alam I."/>
            <person name="Rashid M."/>
            <person name="Vinu M."/>
            <person name="Ba-Alawi W."/>
            <person name="Anthony Kamau A."/>
            <person name="Kamanda Ngugi D."/>
            <person name="Goker M."/>
            <person name="Klenk H.P."/>
            <person name="Bajic V."/>
            <person name="Stingl U."/>
        </authorList>
    </citation>
    <scope>NUCLEOTIDE SEQUENCE [LARGE SCALE GENOMIC DNA]</scope>
    <source>
        <strain evidence="1">SCGC-AAA259I09</strain>
    </source>
</reference>
<name>A0A133UM24_9EURY</name>
<evidence type="ECO:0008006" key="3">
    <source>
        <dbReference type="Google" id="ProtNLM"/>
    </source>
</evidence>